<proteinExistence type="predicted"/>
<dbReference type="Proteomes" id="UP000253628">
    <property type="component" value="Unassembled WGS sequence"/>
</dbReference>
<protein>
    <submittedName>
        <fullName evidence="2">Pimeloyl-ACP methyl ester carboxylesterase</fullName>
    </submittedName>
</protein>
<dbReference type="InterPro" id="IPR029058">
    <property type="entry name" value="AB_hydrolase_fold"/>
</dbReference>
<feature type="domain" description="AB hydrolase-1" evidence="1">
    <location>
        <begin position="45"/>
        <end position="276"/>
    </location>
</feature>
<evidence type="ECO:0000313" key="2">
    <source>
        <dbReference type="EMBL" id="RBP43027.1"/>
    </source>
</evidence>
<dbReference type="PANTHER" id="PTHR43798">
    <property type="entry name" value="MONOACYLGLYCEROL LIPASE"/>
    <property type="match status" value="1"/>
</dbReference>
<dbReference type="EMBL" id="QNRQ01000001">
    <property type="protein sequence ID" value="RBP43027.1"/>
    <property type="molecule type" value="Genomic_DNA"/>
</dbReference>
<dbReference type="OrthoDB" id="9780765at2"/>
<dbReference type="SUPFAM" id="SSF53474">
    <property type="entry name" value="alpha/beta-Hydrolases"/>
    <property type="match status" value="1"/>
</dbReference>
<name>A0A366HKG1_9BURK</name>
<dbReference type="Gene3D" id="3.40.50.1820">
    <property type="entry name" value="alpha/beta hydrolase"/>
    <property type="match status" value="1"/>
</dbReference>
<comment type="caution">
    <text evidence="2">The sequence shown here is derived from an EMBL/GenBank/DDBJ whole genome shotgun (WGS) entry which is preliminary data.</text>
</comment>
<dbReference type="AlphaFoldDB" id="A0A366HKG1"/>
<reference evidence="2 3" key="1">
    <citation type="submission" date="2018-06" db="EMBL/GenBank/DDBJ databases">
        <title>Genomic Encyclopedia of Type Strains, Phase IV (KMG-IV): sequencing the most valuable type-strain genomes for metagenomic binning, comparative biology and taxonomic classification.</title>
        <authorList>
            <person name="Goeker M."/>
        </authorList>
    </citation>
    <scope>NUCLEOTIDE SEQUENCE [LARGE SCALE GENOMIC DNA]</scope>
    <source>
        <strain evidence="2 3">DSM 25520</strain>
    </source>
</reference>
<accession>A0A366HKG1</accession>
<dbReference type="InterPro" id="IPR050266">
    <property type="entry name" value="AB_hydrolase_sf"/>
</dbReference>
<gene>
    <name evidence="2" type="ORF">DFR37_101152</name>
</gene>
<keyword evidence="3" id="KW-1185">Reference proteome</keyword>
<dbReference type="Pfam" id="PF12697">
    <property type="entry name" value="Abhydrolase_6"/>
    <property type="match status" value="1"/>
</dbReference>
<dbReference type="GO" id="GO:0016020">
    <property type="term" value="C:membrane"/>
    <property type="evidence" value="ECO:0007669"/>
    <property type="project" value="TreeGrafter"/>
</dbReference>
<evidence type="ECO:0000259" key="1">
    <source>
        <dbReference type="Pfam" id="PF12697"/>
    </source>
</evidence>
<organism evidence="2 3">
    <name type="scientific">Eoetvoesiella caeni</name>
    <dbReference type="NCBI Taxonomy" id="645616"/>
    <lineage>
        <taxon>Bacteria</taxon>
        <taxon>Pseudomonadati</taxon>
        <taxon>Pseudomonadota</taxon>
        <taxon>Betaproteobacteria</taxon>
        <taxon>Burkholderiales</taxon>
        <taxon>Alcaligenaceae</taxon>
        <taxon>Eoetvoesiella</taxon>
    </lineage>
</organism>
<sequence length="291" mass="31600">MKHVADAASVKADQDELELAFPERQVSLGTDNISFRECGQGPQTVLLLHGISSGAASWAQCARILGEHARVIAWNAPGYGASSPLPMAVPSARDYARRLDAMLAELNIDRCLLVGHSLGALMAAAYGGLPGQRAWHRVLISPALGYQSDAKKHLAAQIRAKRFEALERDGLELIAQKLPDRLLTAAATQRQRQIVTENALRLDIAGYKQAVEMLCGENIEQYDFDPAACDVFCGQDDVVTTAEQTRDFARRAGLPFALIEDAGHACYVEQPARVAQVLSKLVRNQDDRVAG</sequence>
<dbReference type="InterPro" id="IPR000073">
    <property type="entry name" value="AB_hydrolase_1"/>
</dbReference>
<dbReference type="RefSeq" id="WP_113931342.1">
    <property type="nucleotide sequence ID" value="NZ_JACCEU010000001.1"/>
</dbReference>
<dbReference type="PANTHER" id="PTHR43798:SF33">
    <property type="entry name" value="HYDROLASE, PUTATIVE (AFU_ORTHOLOGUE AFUA_2G14860)-RELATED"/>
    <property type="match status" value="1"/>
</dbReference>
<evidence type="ECO:0000313" key="3">
    <source>
        <dbReference type="Proteomes" id="UP000253628"/>
    </source>
</evidence>